<comment type="caution">
    <text evidence="3">The sequence shown here is derived from an EMBL/GenBank/DDBJ whole genome shotgun (WGS) entry which is preliminary data.</text>
</comment>
<sequence length="405" mass="45853">MQEMIISTVLLFFGLEDLVPASDIHLTTRWRVRTLSHEAWGILVVRPTLAVVMLVSTHFNLFNSMLGELSWLMAILLWGTSKVMSAHYEEKYYAKKDQEQQPDKGHSLKWEFGQVLPVLLLAAPLVAVIGTFASPDDSGEANHPSRRLESTGFGTVGDRRLGHQQSDGNSWELARFSAPETNSTAQRRGGNVPSRAETDNAESMIAQNQRISGRNVFAKDHYRETLWMSPYITFSFVTIWAHVFFLFWFATDAFLVPDFFSSGPSGKLINSLDYLFTWSSGVFYLVLAGYPVACHSTILFGLTIDQGTNARLTITRNSSRKPLFWLWTLGVYSVYAIYTYLTFDVKKQDYVTFDVMKQTFSFRLDNVGKFAILGRISAGLYALYLLGCLVQMATTWKNLRASERL</sequence>
<keyword evidence="2" id="KW-1133">Transmembrane helix</keyword>
<evidence type="ECO:0000256" key="2">
    <source>
        <dbReference type="SAM" id="Phobius"/>
    </source>
</evidence>
<feature type="transmembrane region" description="Helical" evidence="2">
    <location>
        <begin position="40"/>
        <end position="62"/>
    </location>
</feature>
<proteinExistence type="predicted"/>
<protein>
    <submittedName>
        <fullName evidence="3">Uncharacterized protein</fullName>
    </submittedName>
</protein>
<feature type="transmembrane region" description="Helical" evidence="2">
    <location>
        <begin position="282"/>
        <end position="302"/>
    </location>
</feature>
<keyword evidence="2" id="KW-0812">Transmembrane</keyword>
<dbReference type="EMBL" id="MLFU01000020">
    <property type="protein sequence ID" value="KAK1499646.1"/>
    <property type="molecule type" value="Genomic_DNA"/>
</dbReference>
<gene>
    <name evidence="3" type="ORF">CTAM01_06840</name>
</gene>
<dbReference type="RefSeq" id="XP_060382368.1">
    <property type="nucleotide sequence ID" value="XM_060522866.1"/>
</dbReference>
<organism evidence="3 4">
    <name type="scientific">Colletotrichum tamarilloi</name>
    <dbReference type="NCBI Taxonomy" id="1209934"/>
    <lineage>
        <taxon>Eukaryota</taxon>
        <taxon>Fungi</taxon>
        <taxon>Dikarya</taxon>
        <taxon>Ascomycota</taxon>
        <taxon>Pezizomycotina</taxon>
        <taxon>Sordariomycetes</taxon>
        <taxon>Hypocreomycetidae</taxon>
        <taxon>Glomerellales</taxon>
        <taxon>Glomerellaceae</taxon>
        <taxon>Colletotrichum</taxon>
        <taxon>Colletotrichum acutatum species complex</taxon>
    </lineage>
</organism>
<feature type="transmembrane region" description="Helical" evidence="2">
    <location>
        <begin position="112"/>
        <end position="133"/>
    </location>
</feature>
<keyword evidence="4" id="KW-1185">Reference proteome</keyword>
<evidence type="ECO:0000256" key="1">
    <source>
        <dbReference type="SAM" id="MobiDB-lite"/>
    </source>
</evidence>
<feature type="transmembrane region" description="Helical" evidence="2">
    <location>
        <begin position="370"/>
        <end position="390"/>
    </location>
</feature>
<dbReference type="Proteomes" id="UP001227543">
    <property type="component" value="Unassembled WGS sequence"/>
</dbReference>
<evidence type="ECO:0000313" key="4">
    <source>
        <dbReference type="Proteomes" id="UP001227543"/>
    </source>
</evidence>
<accession>A0ABQ9RA93</accession>
<feature type="transmembrane region" description="Helical" evidence="2">
    <location>
        <begin position="323"/>
        <end position="341"/>
    </location>
</feature>
<dbReference type="GeneID" id="85407104"/>
<keyword evidence="2" id="KW-0472">Membrane</keyword>
<name>A0ABQ9RA93_9PEZI</name>
<feature type="region of interest" description="Disordered" evidence="1">
    <location>
        <begin position="136"/>
        <end position="200"/>
    </location>
</feature>
<reference evidence="3 4" key="1">
    <citation type="submission" date="2016-10" db="EMBL/GenBank/DDBJ databases">
        <title>The genome sequence of Colletotrichum fioriniae PJ7.</title>
        <authorList>
            <person name="Baroncelli R."/>
        </authorList>
    </citation>
    <scope>NUCLEOTIDE SEQUENCE [LARGE SCALE GENOMIC DNA]</scope>
    <source>
        <strain evidence="3 4">Tom-12</strain>
    </source>
</reference>
<feature type="transmembrane region" description="Helical" evidence="2">
    <location>
        <begin position="231"/>
        <end position="250"/>
    </location>
</feature>
<evidence type="ECO:0000313" key="3">
    <source>
        <dbReference type="EMBL" id="KAK1499646.1"/>
    </source>
</evidence>